<keyword evidence="5" id="KW-0560">Oxidoreductase</keyword>
<evidence type="ECO:0000256" key="4">
    <source>
        <dbReference type="ARBA" id="ARBA00022827"/>
    </source>
</evidence>
<protein>
    <recommendedName>
        <fullName evidence="10">Acyl-CoA dehydrogenase</fullName>
    </recommendedName>
</protein>
<dbReference type="InterPro" id="IPR009075">
    <property type="entry name" value="AcylCo_DH/oxidase_C"/>
</dbReference>
<reference evidence="8 9" key="1">
    <citation type="submission" date="2015-03" db="EMBL/GenBank/DDBJ databases">
        <authorList>
            <person name="Murphy D."/>
        </authorList>
    </citation>
    <scope>NUCLEOTIDE SEQUENCE [LARGE SCALE GENOMIC DNA]</scope>
    <source>
        <strain evidence="8 9">KMM 520</strain>
    </source>
</reference>
<keyword evidence="3" id="KW-0285">Flavoprotein</keyword>
<dbReference type="PANTHER" id="PTHR43884">
    <property type="entry name" value="ACYL-COA DEHYDROGENASE"/>
    <property type="match status" value="1"/>
</dbReference>
<dbReference type="Pfam" id="PF00441">
    <property type="entry name" value="Acyl-CoA_dh_1"/>
    <property type="match status" value="1"/>
</dbReference>
<evidence type="ECO:0000259" key="6">
    <source>
        <dbReference type="Pfam" id="PF00441"/>
    </source>
</evidence>
<dbReference type="InterPro" id="IPR036250">
    <property type="entry name" value="AcylCo_DH-like_C"/>
</dbReference>
<dbReference type="Gene3D" id="2.40.110.10">
    <property type="entry name" value="Butyryl-CoA Dehydrogenase, subunit A, domain 2"/>
    <property type="match status" value="1"/>
</dbReference>
<sequence>MDFNLSEEQSAIAEMANSLFTDTCTDDFLRDYDEAGQGTMTQLWNSCIETGLHGVIIPEAIGGIDLGMTELSLVLQAQGGALGQVPLWRHQLVATAIAKFAGTELQTAAQAAAEGTNLLTLAFNLVNTHSEATLNVEKTNDGLSINGLVQSVAVAGLADFVLLPLTLDEQTRWALVATTAPGLTLVKGQMTQGEEVADLQLNNLLVNNAALLDSKANDWLVPRIFASLASLQLGVSEAQIKKTVEYISERQQFGRAIGTFQAVQMTMADTKIALEALRSNVWQLCYRLDNNLGCDHEALATAWHACEAGHSIGHKAQHVHGGFGVDVSYVIYRYLYWGRAISLNLGGSPALLAKLGDALTENNKLGWKYDLDENNAI</sequence>
<dbReference type="Gene3D" id="1.10.540.10">
    <property type="entry name" value="Acyl-CoA dehydrogenase/oxidase, N-terminal domain"/>
    <property type="match status" value="1"/>
</dbReference>
<keyword evidence="4" id="KW-0274">FAD</keyword>
<dbReference type="InterPro" id="IPR046373">
    <property type="entry name" value="Acyl-CoA_Oxase/DH_mid-dom_sf"/>
</dbReference>
<dbReference type="KEGG" id="ptn:PTRA_a1015"/>
<evidence type="ECO:0000256" key="5">
    <source>
        <dbReference type="ARBA" id="ARBA00023002"/>
    </source>
</evidence>
<dbReference type="InterPro" id="IPR013786">
    <property type="entry name" value="AcylCoA_DH/ox_N"/>
</dbReference>
<comment type="similarity">
    <text evidence="2">Belongs to the acyl-CoA dehydrogenase family.</text>
</comment>
<comment type="cofactor">
    <cofactor evidence="1">
        <name>FAD</name>
        <dbReference type="ChEBI" id="CHEBI:57692"/>
    </cofactor>
</comment>
<dbReference type="PANTHER" id="PTHR43884:SF20">
    <property type="entry name" value="ACYL-COA DEHYDROGENASE FADE28"/>
    <property type="match status" value="1"/>
</dbReference>
<organism evidence="8">
    <name type="scientific">Pseudoalteromonas translucida KMM 520</name>
    <dbReference type="NCBI Taxonomy" id="1315283"/>
    <lineage>
        <taxon>Bacteria</taxon>
        <taxon>Pseudomonadati</taxon>
        <taxon>Pseudomonadota</taxon>
        <taxon>Gammaproteobacteria</taxon>
        <taxon>Alteromonadales</taxon>
        <taxon>Pseudoalteromonadaceae</taxon>
        <taxon>Pseudoalteromonas</taxon>
    </lineage>
</organism>
<evidence type="ECO:0000313" key="8">
    <source>
        <dbReference type="EMBL" id="ALS32293.1"/>
    </source>
</evidence>
<dbReference type="InterPro" id="IPR009100">
    <property type="entry name" value="AcylCoA_DH/oxidase_NM_dom_sf"/>
</dbReference>
<dbReference type="SUPFAM" id="SSF56645">
    <property type="entry name" value="Acyl-CoA dehydrogenase NM domain-like"/>
    <property type="match status" value="1"/>
</dbReference>
<gene>
    <name evidence="8" type="ORF">PTRA_a1015</name>
</gene>
<feature type="domain" description="Acyl-CoA dehydrogenase/oxidase N-terminal" evidence="7">
    <location>
        <begin position="6"/>
        <end position="105"/>
    </location>
</feature>
<dbReference type="SUPFAM" id="SSF47203">
    <property type="entry name" value="Acyl-CoA dehydrogenase C-terminal domain-like"/>
    <property type="match status" value="1"/>
</dbReference>
<dbReference type="InterPro" id="IPR037069">
    <property type="entry name" value="AcylCoA_DH/ox_N_sf"/>
</dbReference>
<dbReference type="OrthoDB" id="4319499at2"/>
<proteinExistence type="inferred from homology"/>
<evidence type="ECO:0000256" key="1">
    <source>
        <dbReference type="ARBA" id="ARBA00001974"/>
    </source>
</evidence>
<dbReference type="GO" id="GO:0050660">
    <property type="term" value="F:flavin adenine dinucleotide binding"/>
    <property type="evidence" value="ECO:0007669"/>
    <property type="project" value="InterPro"/>
</dbReference>
<evidence type="ECO:0000256" key="3">
    <source>
        <dbReference type="ARBA" id="ARBA00022630"/>
    </source>
</evidence>
<evidence type="ECO:0008006" key="10">
    <source>
        <dbReference type="Google" id="ProtNLM"/>
    </source>
</evidence>
<dbReference type="Pfam" id="PF02771">
    <property type="entry name" value="Acyl-CoA_dh_N"/>
    <property type="match status" value="1"/>
</dbReference>
<evidence type="ECO:0000313" key="9">
    <source>
        <dbReference type="Proteomes" id="UP000065261"/>
    </source>
</evidence>
<dbReference type="EMBL" id="CP011034">
    <property type="protein sequence ID" value="ALS32293.1"/>
    <property type="molecule type" value="Genomic_DNA"/>
</dbReference>
<dbReference type="RefSeq" id="WP_058372846.1">
    <property type="nucleotide sequence ID" value="NZ_CP011034.1"/>
</dbReference>
<accession>A0A0U2VFL3</accession>
<evidence type="ECO:0000259" key="7">
    <source>
        <dbReference type="Pfam" id="PF02771"/>
    </source>
</evidence>
<dbReference type="Gene3D" id="1.20.140.10">
    <property type="entry name" value="Butyryl-CoA Dehydrogenase, subunit A, domain 3"/>
    <property type="match status" value="1"/>
</dbReference>
<dbReference type="GO" id="GO:0003995">
    <property type="term" value="F:acyl-CoA dehydrogenase activity"/>
    <property type="evidence" value="ECO:0007669"/>
    <property type="project" value="TreeGrafter"/>
</dbReference>
<dbReference type="Proteomes" id="UP000065261">
    <property type="component" value="Chromosome I"/>
</dbReference>
<evidence type="ECO:0000256" key="2">
    <source>
        <dbReference type="ARBA" id="ARBA00009347"/>
    </source>
</evidence>
<dbReference type="PATRIC" id="fig|1315283.4.peg.889"/>
<dbReference type="AlphaFoldDB" id="A0A0U2VFL3"/>
<feature type="domain" description="Acyl-CoA dehydrogenase/oxidase C-terminal" evidence="6">
    <location>
        <begin position="227"/>
        <end position="341"/>
    </location>
</feature>
<name>A0A0U2VFL3_9GAMM</name>